<evidence type="ECO:0000256" key="18">
    <source>
        <dbReference type="ARBA" id="ARBA00029719"/>
    </source>
</evidence>
<accession>A0A1V4SIG5</accession>
<evidence type="ECO:0000256" key="20">
    <source>
        <dbReference type="ARBA" id="ARBA00049289"/>
    </source>
</evidence>
<evidence type="ECO:0000256" key="10">
    <source>
        <dbReference type="ARBA" id="ARBA00022796"/>
    </source>
</evidence>
<dbReference type="NCBIfam" id="TIGR01525">
    <property type="entry name" value="ATPase-IB_hvy"/>
    <property type="match status" value="1"/>
</dbReference>
<organism evidence="23 24">
    <name type="scientific">Ruminiclostridium hungatei</name>
    <name type="common">Clostridium hungatei</name>
    <dbReference type="NCBI Taxonomy" id="48256"/>
    <lineage>
        <taxon>Bacteria</taxon>
        <taxon>Bacillati</taxon>
        <taxon>Bacillota</taxon>
        <taxon>Clostridia</taxon>
        <taxon>Eubacteriales</taxon>
        <taxon>Oscillospiraceae</taxon>
        <taxon>Ruminiclostridium</taxon>
    </lineage>
</organism>
<keyword evidence="5" id="KW-0813">Transport</keyword>
<dbReference type="GO" id="GO:0055070">
    <property type="term" value="P:copper ion homeostasis"/>
    <property type="evidence" value="ECO:0007669"/>
    <property type="project" value="TreeGrafter"/>
</dbReference>
<keyword evidence="23" id="KW-0378">Hydrolase</keyword>
<evidence type="ECO:0000256" key="21">
    <source>
        <dbReference type="RuleBase" id="RU362081"/>
    </source>
</evidence>
<dbReference type="CDD" id="cd02094">
    <property type="entry name" value="P-type_ATPase_Cu-like"/>
    <property type="match status" value="1"/>
</dbReference>
<dbReference type="InterPro" id="IPR023214">
    <property type="entry name" value="HAD_sf"/>
</dbReference>
<dbReference type="NCBIfam" id="TIGR00003">
    <property type="entry name" value="copper ion binding protein"/>
    <property type="match status" value="2"/>
</dbReference>
<dbReference type="SFLD" id="SFLDG00002">
    <property type="entry name" value="C1.7:_P-type_atpase_like"/>
    <property type="match status" value="1"/>
</dbReference>
<evidence type="ECO:0000256" key="5">
    <source>
        <dbReference type="ARBA" id="ARBA00022448"/>
    </source>
</evidence>
<keyword evidence="17 21" id="KW-0472">Membrane</keyword>
<feature type="transmembrane region" description="Helical" evidence="21">
    <location>
        <begin position="168"/>
        <end position="186"/>
    </location>
</feature>
<evidence type="ECO:0000313" key="23">
    <source>
        <dbReference type="EMBL" id="OPX43679.1"/>
    </source>
</evidence>
<dbReference type="AlphaFoldDB" id="A0A1V4SIG5"/>
<dbReference type="SUPFAM" id="SSF81665">
    <property type="entry name" value="Calcium ATPase, transmembrane domain M"/>
    <property type="match status" value="1"/>
</dbReference>
<feature type="transmembrane region" description="Helical" evidence="21">
    <location>
        <begin position="263"/>
        <end position="281"/>
    </location>
</feature>
<dbReference type="InterPro" id="IPR017969">
    <property type="entry name" value="Heavy-metal-associated_CS"/>
</dbReference>
<dbReference type="Gene3D" id="3.40.50.1000">
    <property type="entry name" value="HAD superfamily/HAD-like"/>
    <property type="match status" value="1"/>
</dbReference>
<evidence type="ECO:0000256" key="8">
    <source>
        <dbReference type="ARBA" id="ARBA00022737"/>
    </source>
</evidence>
<evidence type="ECO:0000256" key="2">
    <source>
        <dbReference type="ARBA" id="ARBA00006024"/>
    </source>
</evidence>
<dbReference type="InterPro" id="IPR018303">
    <property type="entry name" value="ATPase_P-typ_P_site"/>
</dbReference>
<dbReference type="InterPro" id="IPR036163">
    <property type="entry name" value="HMA_dom_sf"/>
</dbReference>
<dbReference type="PANTHER" id="PTHR43520">
    <property type="entry name" value="ATP7, ISOFORM B"/>
    <property type="match status" value="1"/>
</dbReference>
<dbReference type="InterPro" id="IPR027256">
    <property type="entry name" value="P-typ_ATPase_IB"/>
</dbReference>
<keyword evidence="13" id="KW-1278">Translocase</keyword>
<feature type="transmembrane region" description="Helical" evidence="21">
    <location>
        <begin position="756"/>
        <end position="773"/>
    </location>
</feature>
<dbReference type="PROSITE" id="PS00154">
    <property type="entry name" value="ATPASE_E1_E2"/>
    <property type="match status" value="1"/>
</dbReference>
<keyword evidence="9 21" id="KW-0547">Nucleotide-binding</keyword>
<dbReference type="GO" id="GO:0005524">
    <property type="term" value="F:ATP binding"/>
    <property type="evidence" value="ECO:0007669"/>
    <property type="project" value="UniProtKB-UniRule"/>
</dbReference>
<dbReference type="Pfam" id="PF00122">
    <property type="entry name" value="E1-E2_ATPase"/>
    <property type="match status" value="1"/>
</dbReference>
<evidence type="ECO:0000256" key="14">
    <source>
        <dbReference type="ARBA" id="ARBA00022989"/>
    </source>
</evidence>
<dbReference type="FunFam" id="3.40.50.1000:FF:000333">
    <property type="entry name" value="Copper-transporting ATPase 2"/>
    <property type="match status" value="1"/>
</dbReference>
<protein>
    <recommendedName>
        <fullName evidence="4">Copper-exporting P-type ATPase</fullName>
        <ecNumber evidence="3">7.2.2.8</ecNumber>
    </recommendedName>
    <alternativeName>
        <fullName evidence="18">Copper-exporting P-type ATPase A</fullName>
    </alternativeName>
    <alternativeName>
        <fullName evidence="19">Cu(+)-exporting ATPase</fullName>
    </alternativeName>
</protein>
<dbReference type="SFLD" id="SFLDS00003">
    <property type="entry name" value="Haloacid_Dehalogenase"/>
    <property type="match status" value="1"/>
</dbReference>
<dbReference type="InterPro" id="IPR008250">
    <property type="entry name" value="ATPase_P-typ_transduc_dom_A_sf"/>
</dbReference>
<dbReference type="PROSITE" id="PS50846">
    <property type="entry name" value="HMA_2"/>
    <property type="match status" value="2"/>
</dbReference>
<evidence type="ECO:0000256" key="6">
    <source>
        <dbReference type="ARBA" id="ARBA00022692"/>
    </source>
</evidence>
<dbReference type="SUPFAM" id="SSF81653">
    <property type="entry name" value="Calcium ATPase, transduction domain A"/>
    <property type="match status" value="1"/>
</dbReference>
<dbReference type="SUPFAM" id="SSF56784">
    <property type="entry name" value="HAD-like"/>
    <property type="match status" value="1"/>
</dbReference>
<feature type="transmembrane region" description="Helical" evidence="21">
    <location>
        <begin position="228"/>
        <end position="251"/>
    </location>
</feature>
<dbReference type="GO" id="GO:0043682">
    <property type="term" value="F:P-type divalent copper transporter activity"/>
    <property type="evidence" value="ECO:0007669"/>
    <property type="project" value="TreeGrafter"/>
</dbReference>
<evidence type="ECO:0000256" key="7">
    <source>
        <dbReference type="ARBA" id="ARBA00022723"/>
    </source>
</evidence>
<comment type="caution">
    <text evidence="23">The sequence shown here is derived from an EMBL/GenBank/DDBJ whole genome shotgun (WGS) entry which is preliminary data.</text>
</comment>
<reference evidence="23 24" key="1">
    <citation type="submission" date="2017-03" db="EMBL/GenBank/DDBJ databases">
        <title>Genome sequence of Clostridium hungatei DSM 14427.</title>
        <authorList>
            <person name="Poehlein A."/>
            <person name="Daniel R."/>
        </authorList>
    </citation>
    <scope>NUCLEOTIDE SEQUENCE [LARGE SCALE GENOMIC DNA]</scope>
    <source>
        <strain evidence="23 24">DSM 14427</strain>
    </source>
</reference>
<dbReference type="InterPro" id="IPR044492">
    <property type="entry name" value="P_typ_ATPase_HD_dom"/>
</dbReference>
<dbReference type="Gene3D" id="3.40.1110.10">
    <property type="entry name" value="Calcium-transporting ATPase, cytoplasmic domain N"/>
    <property type="match status" value="2"/>
</dbReference>
<feature type="domain" description="HMA" evidence="22">
    <location>
        <begin position="3"/>
        <end position="69"/>
    </location>
</feature>
<comment type="subcellular location">
    <subcellularLocation>
        <location evidence="1">Cell membrane</location>
        <topology evidence="1">Multi-pass membrane protein</topology>
    </subcellularLocation>
</comment>
<dbReference type="SFLD" id="SFLDF00027">
    <property type="entry name" value="p-type_atpase"/>
    <property type="match status" value="1"/>
</dbReference>
<keyword evidence="15" id="KW-0186">Copper</keyword>
<keyword evidence="24" id="KW-1185">Reference proteome</keyword>
<dbReference type="GO" id="GO:0140581">
    <property type="term" value="F:P-type monovalent copper transporter activity"/>
    <property type="evidence" value="ECO:0007669"/>
    <property type="project" value="UniProtKB-EC"/>
</dbReference>
<dbReference type="RefSeq" id="WP_080064890.1">
    <property type="nucleotide sequence ID" value="NZ_MZGX01000015.1"/>
</dbReference>
<evidence type="ECO:0000256" key="12">
    <source>
        <dbReference type="ARBA" id="ARBA00022842"/>
    </source>
</evidence>
<proteinExistence type="inferred from homology"/>
<feature type="transmembrane region" description="Helical" evidence="21">
    <location>
        <begin position="198"/>
        <end position="216"/>
    </location>
</feature>
<dbReference type="Pfam" id="PF00403">
    <property type="entry name" value="HMA"/>
    <property type="match status" value="2"/>
</dbReference>
<dbReference type="EC" id="7.2.2.8" evidence="3"/>
<keyword evidence="12" id="KW-0460">Magnesium</keyword>
<evidence type="ECO:0000256" key="3">
    <source>
        <dbReference type="ARBA" id="ARBA00012517"/>
    </source>
</evidence>
<comment type="catalytic activity">
    <reaction evidence="20">
        <text>Cu(+)(in) + ATP + H2O = Cu(+)(out) + ADP + phosphate + H(+)</text>
        <dbReference type="Rhea" id="RHEA:25792"/>
        <dbReference type="ChEBI" id="CHEBI:15377"/>
        <dbReference type="ChEBI" id="CHEBI:15378"/>
        <dbReference type="ChEBI" id="CHEBI:30616"/>
        <dbReference type="ChEBI" id="CHEBI:43474"/>
        <dbReference type="ChEBI" id="CHEBI:49552"/>
        <dbReference type="ChEBI" id="CHEBI:456216"/>
        <dbReference type="EC" id="7.2.2.8"/>
    </reaction>
</comment>
<dbReference type="FunFam" id="3.30.70.100:FF:000005">
    <property type="entry name" value="Copper-exporting P-type ATPase A"/>
    <property type="match status" value="2"/>
</dbReference>
<dbReference type="Pfam" id="PF00702">
    <property type="entry name" value="Hydrolase"/>
    <property type="match status" value="1"/>
</dbReference>
<dbReference type="NCBIfam" id="TIGR01511">
    <property type="entry name" value="ATPase-IB1_Cu"/>
    <property type="match status" value="1"/>
</dbReference>
<evidence type="ECO:0000256" key="9">
    <source>
        <dbReference type="ARBA" id="ARBA00022741"/>
    </source>
</evidence>
<keyword evidence="11 21" id="KW-0067">ATP-binding</keyword>
<keyword evidence="8" id="KW-0677">Repeat</keyword>
<evidence type="ECO:0000256" key="13">
    <source>
        <dbReference type="ARBA" id="ARBA00022967"/>
    </source>
</evidence>
<keyword evidence="16" id="KW-0406">Ion transport</keyword>
<dbReference type="InterPro" id="IPR006121">
    <property type="entry name" value="HMA_dom"/>
</dbReference>
<evidence type="ECO:0000256" key="15">
    <source>
        <dbReference type="ARBA" id="ARBA00023008"/>
    </source>
</evidence>
<dbReference type="InterPro" id="IPR001757">
    <property type="entry name" value="P_typ_ATPase"/>
</dbReference>
<evidence type="ECO:0000256" key="17">
    <source>
        <dbReference type="ARBA" id="ARBA00023136"/>
    </source>
</evidence>
<dbReference type="NCBIfam" id="TIGR01512">
    <property type="entry name" value="ATPase-IB2_Cd"/>
    <property type="match status" value="1"/>
</dbReference>
<dbReference type="InterPro" id="IPR023299">
    <property type="entry name" value="ATPase_P-typ_cyto_dom_N"/>
</dbReference>
<dbReference type="FunFam" id="2.70.150.10:FF:000002">
    <property type="entry name" value="Copper-transporting ATPase 1, putative"/>
    <property type="match status" value="1"/>
</dbReference>
<name>A0A1V4SIG5_RUMHU</name>
<dbReference type="GO" id="GO:0005886">
    <property type="term" value="C:plasma membrane"/>
    <property type="evidence" value="ECO:0007669"/>
    <property type="project" value="UniProtKB-SubCell"/>
</dbReference>
<evidence type="ECO:0000256" key="1">
    <source>
        <dbReference type="ARBA" id="ARBA00004651"/>
    </source>
</evidence>
<dbReference type="EMBL" id="MZGX01000015">
    <property type="protein sequence ID" value="OPX43679.1"/>
    <property type="molecule type" value="Genomic_DNA"/>
</dbReference>
<feature type="transmembrane region" description="Helical" evidence="21">
    <location>
        <begin position="415"/>
        <end position="437"/>
    </location>
</feature>
<evidence type="ECO:0000259" key="22">
    <source>
        <dbReference type="PROSITE" id="PS50846"/>
    </source>
</evidence>
<feature type="domain" description="HMA" evidence="22">
    <location>
        <begin position="77"/>
        <end position="143"/>
    </location>
</feature>
<dbReference type="SUPFAM" id="SSF55008">
    <property type="entry name" value="HMA, heavy metal-associated domain"/>
    <property type="match status" value="2"/>
</dbReference>
<comment type="similarity">
    <text evidence="2 21">Belongs to the cation transport ATPase (P-type) (TC 3.A.3) family. Type IB subfamily.</text>
</comment>
<dbReference type="GO" id="GO:0005507">
    <property type="term" value="F:copper ion binding"/>
    <property type="evidence" value="ECO:0007669"/>
    <property type="project" value="InterPro"/>
</dbReference>
<dbReference type="CDD" id="cd00371">
    <property type="entry name" value="HMA"/>
    <property type="match status" value="2"/>
</dbReference>
<dbReference type="InterPro" id="IPR023298">
    <property type="entry name" value="ATPase_P-typ_TM_dom_sf"/>
</dbReference>
<evidence type="ECO:0000256" key="19">
    <source>
        <dbReference type="ARBA" id="ARBA00033239"/>
    </source>
</evidence>
<evidence type="ECO:0000256" key="4">
    <source>
        <dbReference type="ARBA" id="ARBA00015102"/>
    </source>
</evidence>
<keyword evidence="14 21" id="KW-1133">Transmembrane helix</keyword>
<dbReference type="PROSITE" id="PS01047">
    <property type="entry name" value="HMA_1"/>
    <property type="match status" value="2"/>
</dbReference>
<dbReference type="PANTHER" id="PTHR43520:SF8">
    <property type="entry name" value="P-TYPE CU(+) TRANSPORTER"/>
    <property type="match status" value="1"/>
</dbReference>
<keyword evidence="6 21" id="KW-0812">Transmembrane</keyword>
<keyword evidence="10" id="KW-0187">Copper transport</keyword>
<dbReference type="STRING" id="48256.CLHUN_23990"/>
<sequence>MDRKESINITGMSCAACAARIEKGLNKLEGVRQAAVNFAMEKATVEYDDSLVVLEKINETVRKLGYEVLEKETLNNNKVELKITGMSCAACSAKIERRLGKLEGIASAAVNLATEKAAIEFDPDQVKVSDIINIIGNLGYKAERVEDLTQDREKALREKEVRKLKRELITSAVLSSPLILAMLLSMIKIDVAFLHNEYFQLVIATPVQFIIGLRFYKNAYHALRAKSANMDVLIAMGTSAAYFFSIYNAFFVPAQPGVMMKELYFEAGAVIITLILLGKYFEAVAKGKTSEAIKKLMGLQAKTARIILDGVEKDIPVEEVETGYVVVVRPGEKIPVDGRIVEGNSSIDESMLTGESLPVEKKAGDMVIGATINKFGTFKFEATKIGKDTALSQIIKLVEEAQGSKAPIQKIADKVSGIFVPVVIAIALVTFLVWYLIAGDFTGAIVSAVSVLVIACPCALGLATPTAIMVGTGKGAENGILIKGGEHLERAYKLNSIVLDKTGTITKGKPEVTDVIPVNGLDAAELLKLAAISEKNSEHPLGAAIYEKGKSDFESIPDPEEFEAIPGRGVRAVAGGREIFIGTRKLLGEKGIDIYSLEDIIAGLEDEGKTAMLMAVEGKAEAVLAVADTLKENSEEAIQQLIKMGIEVYMITGDNKRTAAAIAKKVGIKNVLAEVLPEHKAEEVEKLKKQGRIVAMVGDGINDAPALATADIGMAIGTGTDVAIEAADITLMNGDLRTIPTAIKLSKRTMNKIKQNLFWAFIYNIIGIPFAALGLLSPVIAGGAMAFSSVSVVTNSLSLKRFRAKK</sequence>
<dbReference type="OrthoDB" id="9813266at2"/>
<dbReference type="PRINTS" id="PR00119">
    <property type="entry name" value="CATATPASE"/>
</dbReference>
<gene>
    <name evidence="23" type="primary">copA_2</name>
    <name evidence="23" type="ORF">CLHUN_23990</name>
</gene>
<dbReference type="PRINTS" id="PR00942">
    <property type="entry name" value="CUATPASEI"/>
</dbReference>
<keyword evidence="21" id="KW-1003">Cell membrane</keyword>
<dbReference type="InterPro" id="IPR006122">
    <property type="entry name" value="HMA_Cu_ion-bd"/>
</dbReference>
<dbReference type="NCBIfam" id="TIGR01494">
    <property type="entry name" value="ATPase_P-type"/>
    <property type="match status" value="1"/>
</dbReference>
<evidence type="ECO:0000313" key="24">
    <source>
        <dbReference type="Proteomes" id="UP000191554"/>
    </source>
</evidence>
<dbReference type="Gene3D" id="3.30.70.100">
    <property type="match status" value="2"/>
</dbReference>
<dbReference type="GO" id="GO:0016887">
    <property type="term" value="F:ATP hydrolysis activity"/>
    <property type="evidence" value="ECO:0007669"/>
    <property type="project" value="InterPro"/>
</dbReference>
<dbReference type="Gene3D" id="2.70.150.10">
    <property type="entry name" value="Calcium-transporting ATPase, cytoplasmic transduction domain A"/>
    <property type="match status" value="1"/>
</dbReference>
<dbReference type="PRINTS" id="PR00943">
    <property type="entry name" value="CUATPASE"/>
</dbReference>
<dbReference type="Proteomes" id="UP000191554">
    <property type="component" value="Unassembled WGS sequence"/>
</dbReference>
<keyword evidence="7 21" id="KW-0479">Metal-binding</keyword>
<dbReference type="InterPro" id="IPR036412">
    <property type="entry name" value="HAD-like_sf"/>
</dbReference>
<feature type="transmembrane region" description="Helical" evidence="21">
    <location>
        <begin position="779"/>
        <end position="799"/>
    </location>
</feature>
<dbReference type="InterPro" id="IPR059000">
    <property type="entry name" value="ATPase_P-type_domA"/>
</dbReference>
<feature type="transmembrane region" description="Helical" evidence="21">
    <location>
        <begin position="443"/>
        <end position="464"/>
    </location>
</feature>
<evidence type="ECO:0000256" key="11">
    <source>
        <dbReference type="ARBA" id="ARBA00022840"/>
    </source>
</evidence>
<evidence type="ECO:0000256" key="16">
    <source>
        <dbReference type="ARBA" id="ARBA00023065"/>
    </source>
</evidence>